<dbReference type="GO" id="GO:0045180">
    <property type="term" value="C:basal cortex"/>
    <property type="evidence" value="ECO:0007669"/>
    <property type="project" value="TreeGrafter"/>
</dbReference>
<dbReference type="GO" id="GO:0090307">
    <property type="term" value="P:mitotic spindle assembly"/>
    <property type="evidence" value="ECO:0007669"/>
    <property type="project" value="TreeGrafter"/>
</dbReference>
<protein>
    <submittedName>
        <fullName evidence="15">CLIP-associating protein 1-like isoform X1</fullName>
    </submittedName>
</protein>
<keyword evidence="9" id="KW-0206">Cytoskeleton</keyword>
<dbReference type="Pfam" id="PF12348">
    <property type="entry name" value="CLASP_N"/>
    <property type="match status" value="1"/>
</dbReference>
<evidence type="ECO:0000256" key="7">
    <source>
        <dbReference type="ARBA" id="ARBA00022838"/>
    </source>
</evidence>
<feature type="compositionally biased region" description="Low complexity" evidence="12">
    <location>
        <begin position="849"/>
        <end position="865"/>
    </location>
</feature>
<dbReference type="Proteomes" id="UP001318040">
    <property type="component" value="Chromosome 56"/>
</dbReference>
<evidence type="ECO:0000256" key="8">
    <source>
        <dbReference type="ARBA" id="ARBA00023034"/>
    </source>
</evidence>
<feature type="region of interest" description="Disordered" evidence="12">
    <location>
        <begin position="286"/>
        <end position="347"/>
    </location>
</feature>
<dbReference type="AlphaFoldDB" id="A0AAJ7U828"/>
<feature type="domain" description="TOG" evidence="13">
    <location>
        <begin position="471"/>
        <end position="710"/>
    </location>
</feature>
<dbReference type="PANTHER" id="PTHR21567:SF9">
    <property type="entry name" value="CLIP-ASSOCIATING PROTEIN"/>
    <property type="match status" value="1"/>
</dbReference>
<evidence type="ECO:0000256" key="6">
    <source>
        <dbReference type="ARBA" id="ARBA00022737"/>
    </source>
</evidence>
<dbReference type="GO" id="GO:0040001">
    <property type="term" value="P:establishment of mitotic spindle localization"/>
    <property type="evidence" value="ECO:0007669"/>
    <property type="project" value="TreeGrafter"/>
</dbReference>
<dbReference type="InterPro" id="IPR016024">
    <property type="entry name" value="ARM-type_fold"/>
</dbReference>
<sequence length="1187" mass="128676">MPTLFNLVPNSAKVMATSGVAAIRLIIRHTHTARLIPLITSNCSSKSVAVRRRCFEFMDLLLQVWQISSLERHVTVLSDTIKKGMHDADADARAEARKAYWGFRSHFPSESDALYAALEPKYQKLLSGTQLHSSSNSHFDRSASSSQESLTRVVMPKRVPVRQADVSAPRAGASVARRRSSAVAAAATPGSGLHRSRSDMDVNAATCASSRKTFAVPAPVSSATLGRVRSRPSTCGIMSSPVTPTDARGRTRAKVSQSQPGSRCGSPGRVTGAARSVAGAVPGGVAQRVPVVPSPGVARKQHRVPRSQGGSRDSSPSRSLRLSRGSRIPRPSMSQGCSRDNSRDASPVRGFSALVSQRHSHSTSSLFPSDSLRKTVADRFGLDQAAYLPPSLHAMRVLNTSPEIEAAFADALLFRVSIRKQRKPVRKRYDYGLGSDDDANSETSSMCSDRSYSSRGGGGGGGMGGVGGVGMVLGARPAEDVAEVLNHCASPNWAERKEGLMGLQNILKSQRPLSRVEMKRLCEIFSRMFSDPHSKRVFSLFVETLVEFVAVHHNELHEWLSVLLTQLLKKTGADLLVSVHAKLQKALDTTRTLFPFDQQFSILMRFIVDHAQTPSLKVKIAILKYIESLSRQMDPTDFVNSSEARLAMSRIITWTTEPKSSDIRKAAQAVLISLFELNTAEFTMLLGALPKTFQAAATKLLNSHIRAAGMSPSQGWASGVAHRPSSQSSTGRTRPLTSPGSASSQDSLSLGRPWGWGAANGLVKHAPTPGQTPSNPSPSTPSYSCGFRRNSTPSAPDYDTENMNSDDIYSSLRGVTEAIQNFRFRSQEDATEPIKRDGGGTLSRDGRLSSSSSSAPAPAVCSSEPQRIPHHHHHHHNQLHHNHGPDGTDGGGRPALDNKTSLLNTPSQHGLLTSSRNHVPGGSPATFNKSALREAIFDDDIEQFQDDIPLDHGDKVAELLRELSECGECVEERQAALLELLKVTRENVMGLWDDHFKTVLLLLLEALVDSEPSIRALSLRVLREILRTQPSRFKNYAELTIMKILDAHRDPQKEVLRAAEEAATALVCSISPEQSVKVLSPVVQTADFPINLAAIKMLTRASERISRAALVQLLPDVIPGLLQGYDNAESSVRKASVFCLVAVHAVVGDELKPYLGSLTGSKMKLLNLYIKRAAQNSSAECDNPMLS</sequence>
<feature type="compositionally biased region" description="Polar residues" evidence="12">
    <location>
        <begin position="132"/>
        <end position="150"/>
    </location>
</feature>
<dbReference type="GO" id="GO:0000776">
    <property type="term" value="C:kinetochore"/>
    <property type="evidence" value="ECO:0007669"/>
    <property type="project" value="TreeGrafter"/>
</dbReference>
<evidence type="ECO:0000256" key="12">
    <source>
        <dbReference type="SAM" id="MobiDB-lite"/>
    </source>
</evidence>
<organism evidence="14 15">
    <name type="scientific">Petromyzon marinus</name>
    <name type="common">Sea lamprey</name>
    <dbReference type="NCBI Taxonomy" id="7757"/>
    <lineage>
        <taxon>Eukaryota</taxon>
        <taxon>Metazoa</taxon>
        <taxon>Chordata</taxon>
        <taxon>Craniata</taxon>
        <taxon>Vertebrata</taxon>
        <taxon>Cyclostomata</taxon>
        <taxon>Hyperoartia</taxon>
        <taxon>Petromyzontiformes</taxon>
        <taxon>Petromyzontidae</taxon>
        <taxon>Petromyzon</taxon>
    </lineage>
</organism>
<dbReference type="RefSeq" id="XP_032831459.1">
    <property type="nucleotide sequence ID" value="XM_032975568.1"/>
</dbReference>
<feature type="region of interest" description="Disordered" evidence="12">
    <location>
        <begin position="431"/>
        <end position="460"/>
    </location>
</feature>
<dbReference type="GO" id="GO:0005876">
    <property type="term" value="C:spindle microtubule"/>
    <property type="evidence" value="ECO:0007669"/>
    <property type="project" value="TreeGrafter"/>
</dbReference>
<dbReference type="InterPro" id="IPR034085">
    <property type="entry name" value="TOG"/>
</dbReference>
<feature type="compositionally biased region" description="Basic residues" evidence="12">
    <location>
        <begin position="868"/>
        <end position="882"/>
    </location>
</feature>
<feature type="domain" description="TOG" evidence="13">
    <location>
        <begin position="947"/>
        <end position="1179"/>
    </location>
</feature>
<feature type="region of interest" description="Disordered" evidence="12">
    <location>
        <begin position="132"/>
        <end position="152"/>
    </location>
</feature>
<dbReference type="GO" id="GO:0005881">
    <property type="term" value="C:cytoplasmic microtubule"/>
    <property type="evidence" value="ECO:0007669"/>
    <property type="project" value="TreeGrafter"/>
</dbReference>
<evidence type="ECO:0000256" key="11">
    <source>
        <dbReference type="ARBA" id="ARBA00023328"/>
    </source>
</evidence>
<feature type="compositionally biased region" description="Basic and acidic residues" evidence="12">
    <location>
        <begin position="825"/>
        <end position="838"/>
    </location>
</feature>
<evidence type="ECO:0000256" key="9">
    <source>
        <dbReference type="ARBA" id="ARBA00023212"/>
    </source>
</evidence>
<feature type="region of interest" description="Disordered" evidence="12">
    <location>
        <begin position="225"/>
        <end position="274"/>
    </location>
</feature>
<evidence type="ECO:0000256" key="5">
    <source>
        <dbReference type="ARBA" id="ARBA00022490"/>
    </source>
</evidence>
<evidence type="ECO:0000256" key="4">
    <source>
        <dbReference type="ARBA" id="ARBA00022454"/>
    </source>
</evidence>
<dbReference type="InterPro" id="IPR024395">
    <property type="entry name" value="CLASP_N_dom"/>
</dbReference>
<feature type="compositionally biased region" description="Polar residues" evidence="12">
    <location>
        <begin position="898"/>
        <end position="917"/>
    </location>
</feature>
<dbReference type="GO" id="GO:0005815">
    <property type="term" value="C:microtubule organizing center"/>
    <property type="evidence" value="ECO:0007669"/>
    <property type="project" value="TreeGrafter"/>
</dbReference>
<dbReference type="InterPro" id="IPR057546">
    <property type="entry name" value="HEAT_GCN1"/>
</dbReference>
<keyword evidence="8" id="KW-0333">Golgi apparatus</keyword>
<dbReference type="Gene3D" id="1.25.10.10">
    <property type="entry name" value="Leucine-rich Repeat Variant"/>
    <property type="match status" value="3"/>
</dbReference>
<reference evidence="15" key="1">
    <citation type="submission" date="2025-08" db="UniProtKB">
        <authorList>
            <consortium name="RefSeq"/>
        </authorList>
    </citation>
    <scope>IDENTIFICATION</scope>
    <source>
        <tissue evidence="15">Sperm</tissue>
    </source>
</reference>
<evidence type="ECO:0000256" key="3">
    <source>
        <dbReference type="ARBA" id="ARBA00004629"/>
    </source>
</evidence>
<evidence type="ECO:0000259" key="13">
    <source>
        <dbReference type="SMART" id="SM01349"/>
    </source>
</evidence>
<feature type="compositionally biased region" description="Polar residues" evidence="12">
    <location>
        <begin position="231"/>
        <end position="243"/>
    </location>
</feature>
<dbReference type="KEGG" id="pmrn:116954778"/>
<keyword evidence="4" id="KW-0158">Chromosome</keyword>
<gene>
    <name evidence="15" type="primary">LOC116954778</name>
</gene>
<comment type="subcellular location">
    <subcellularLocation>
        <location evidence="3">Chromosome</location>
        <location evidence="3">Centromere</location>
        <location evidence="3">Kinetochore</location>
    </subcellularLocation>
    <subcellularLocation>
        <location evidence="1">Cytoplasm</location>
        <location evidence="1">Cytoskeleton</location>
        <location evidence="1">Microtubule organizing center</location>
        <location evidence="1">Centrosome</location>
    </subcellularLocation>
    <subcellularLocation>
        <location evidence="2">Golgi apparatus</location>
        <location evidence="2">trans-Golgi network</location>
    </subcellularLocation>
</comment>
<dbReference type="PANTHER" id="PTHR21567">
    <property type="entry name" value="CLASP"/>
    <property type="match status" value="1"/>
</dbReference>
<feature type="compositionally biased region" description="Low complexity" evidence="12">
    <location>
        <begin position="444"/>
        <end position="454"/>
    </location>
</feature>
<feature type="region of interest" description="Disordered" evidence="12">
    <location>
        <begin position="823"/>
        <end position="927"/>
    </location>
</feature>
<feature type="region of interest" description="Disordered" evidence="12">
    <location>
        <begin position="712"/>
        <end position="806"/>
    </location>
</feature>
<dbReference type="SMART" id="SM01349">
    <property type="entry name" value="TOG"/>
    <property type="match status" value="2"/>
</dbReference>
<feature type="compositionally biased region" description="Low complexity" evidence="12">
    <location>
        <begin position="306"/>
        <end position="332"/>
    </location>
</feature>
<dbReference type="InterPro" id="IPR011989">
    <property type="entry name" value="ARM-like"/>
</dbReference>
<keyword evidence="7" id="KW-0995">Kinetochore</keyword>
<keyword evidence="5" id="KW-0963">Cytoplasm</keyword>
<dbReference type="SUPFAM" id="SSF48371">
    <property type="entry name" value="ARM repeat"/>
    <property type="match status" value="1"/>
</dbReference>
<dbReference type="Pfam" id="PF23271">
    <property type="entry name" value="HEAT_GCN1"/>
    <property type="match status" value="1"/>
</dbReference>
<keyword evidence="11" id="KW-0137">Centromere</keyword>
<accession>A0AAJ7U828</accession>
<dbReference type="GO" id="GO:0072686">
    <property type="term" value="C:mitotic spindle"/>
    <property type="evidence" value="ECO:0007669"/>
    <property type="project" value="TreeGrafter"/>
</dbReference>
<keyword evidence="10" id="KW-0131">Cell cycle</keyword>
<dbReference type="GO" id="GO:0008017">
    <property type="term" value="F:microtubule binding"/>
    <property type="evidence" value="ECO:0007669"/>
    <property type="project" value="TreeGrafter"/>
</dbReference>
<proteinExistence type="predicted"/>
<evidence type="ECO:0000256" key="10">
    <source>
        <dbReference type="ARBA" id="ARBA00023306"/>
    </source>
</evidence>
<evidence type="ECO:0000313" key="15">
    <source>
        <dbReference type="RefSeq" id="XP_032831459.1"/>
    </source>
</evidence>
<evidence type="ECO:0000256" key="1">
    <source>
        <dbReference type="ARBA" id="ARBA00004300"/>
    </source>
</evidence>
<evidence type="ECO:0000256" key="2">
    <source>
        <dbReference type="ARBA" id="ARBA00004601"/>
    </source>
</evidence>
<name>A0AAJ7U828_PETMA</name>
<feature type="compositionally biased region" description="Polar residues" evidence="12">
    <location>
        <begin position="724"/>
        <end position="748"/>
    </location>
</feature>
<keyword evidence="6" id="KW-0677">Repeat</keyword>
<evidence type="ECO:0000313" key="14">
    <source>
        <dbReference type="Proteomes" id="UP001318040"/>
    </source>
</evidence>
<keyword evidence="14" id="KW-1185">Reference proteome</keyword>